<dbReference type="Proteomes" id="UP000823989">
    <property type="component" value="Unassembled WGS sequence"/>
</dbReference>
<comment type="caution">
    <text evidence="15">The sequence shown here is derived from an EMBL/GenBank/DDBJ whole genome shotgun (WGS) entry which is preliminary data.</text>
</comment>
<evidence type="ECO:0000256" key="6">
    <source>
        <dbReference type="ARBA" id="ARBA00022679"/>
    </source>
</evidence>
<dbReference type="EMBL" id="DXHR01000025">
    <property type="protein sequence ID" value="HIW12872.1"/>
    <property type="molecule type" value="Genomic_DNA"/>
</dbReference>
<dbReference type="AlphaFoldDB" id="A0A9D1U053"/>
<evidence type="ECO:0000256" key="8">
    <source>
        <dbReference type="ARBA" id="ARBA00022984"/>
    </source>
</evidence>
<feature type="coiled-coil region" evidence="14">
    <location>
        <begin position="274"/>
        <end position="301"/>
    </location>
</feature>
<dbReference type="PROSITE" id="PS51191">
    <property type="entry name" value="FEMABX"/>
    <property type="match status" value="1"/>
</dbReference>
<dbReference type="InterPro" id="IPR016181">
    <property type="entry name" value="Acyl_CoA_acyltransferase"/>
</dbReference>
<dbReference type="GO" id="GO:0000166">
    <property type="term" value="F:nucleotide binding"/>
    <property type="evidence" value="ECO:0007669"/>
    <property type="project" value="InterPro"/>
</dbReference>
<evidence type="ECO:0000313" key="15">
    <source>
        <dbReference type="EMBL" id="HIW12872.1"/>
    </source>
</evidence>
<dbReference type="GO" id="GO:0008360">
    <property type="term" value="P:regulation of cell shape"/>
    <property type="evidence" value="ECO:0007669"/>
    <property type="project" value="UniProtKB-KW"/>
</dbReference>
<gene>
    <name evidence="15" type="ORF">H9891_06900</name>
</gene>
<name>A0A9D1U053_9STAP</name>
<keyword evidence="9" id="KW-0012">Acyltransferase</keyword>
<dbReference type="GO" id="GO:0071555">
    <property type="term" value="P:cell wall organization"/>
    <property type="evidence" value="ECO:0007669"/>
    <property type="project" value="UniProtKB-KW"/>
</dbReference>
<comment type="similarity">
    <text evidence="2">Belongs to the FemABX family.</text>
</comment>
<comment type="catalytic activity">
    <reaction evidence="13">
        <text>beta-D-GlcNAc-(1-&gt;4)-Mur2Ac(oyl-L-Ala-D-isoglutaminyl-L-Lys-(N(6)-Gly)-D-Ala-D-Ala)-di-trans,octa-cis-undecaprenyl diphosphate + 2 glycyl-tRNA(Gly) = MurNAc-L-Ala-D-isoglutaminyl-L-Lys-(N(6)-tri-Gly)-D-Ala-D-Ala-diphospho-di-trans,octa-cis-undecaprenyl-GlcNAc + 2 tRNA(Gly) + 2 H(+)</text>
        <dbReference type="Rhea" id="RHEA:30439"/>
        <dbReference type="Rhea" id="RHEA-COMP:9664"/>
        <dbReference type="Rhea" id="RHEA-COMP:9683"/>
        <dbReference type="ChEBI" id="CHEBI:15378"/>
        <dbReference type="ChEBI" id="CHEBI:62234"/>
        <dbReference type="ChEBI" id="CHEBI:62235"/>
        <dbReference type="ChEBI" id="CHEBI:78442"/>
        <dbReference type="ChEBI" id="CHEBI:78522"/>
        <dbReference type="EC" id="2.3.2.17"/>
    </reaction>
</comment>
<dbReference type="InterPro" id="IPR010978">
    <property type="entry name" value="tRNA-bd_arm"/>
</dbReference>
<evidence type="ECO:0000256" key="9">
    <source>
        <dbReference type="ARBA" id="ARBA00023315"/>
    </source>
</evidence>
<accession>A0A9D1U053</accession>
<sequence>MQFTELTPQEFEQFTRAHFSHFTQTVDNYNLKKDAGVETYLVGVKDGGEIKAASLVTLTPVMKVFKYAYTNRGPVMDYSDKRVFDVFFKGLTEFLKPKKVMYARVDPYEVIKERTHDGEITKDMGNRYIFDYFKALGWHHTGFTKGFDPVVQIRWHSVLDLAGKDPKTLLEDMDSLRKRNIKKAQKNGLHLRYLGLDEIDVFRKFMKDTSEMKAFIDRDDEYYISRKKHFGDNVLIPLVYVDLEEYNEATRKDRDQLVKNIDKAKKGLEKDPSNKKAANKVKNLGEQLGNIEEKLAEGESLLQKHGRELPVASSYYFITPHEVVYLAGGSANEFRHFAGSYLIQWHMINYALENDINVYNFYGISGEFTPEAEDYGVIQFKKGFNAKVLEYIGDFIKPVNGPAYTVYKGLAKLRTFTGR</sequence>
<dbReference type="GO" id="GO:0009252">
    <property type="term" value="P:peptidoglycan biosynthetic process"/>
    <property type="evidence" value="ECO:0007669"/>
    <property type="project" value="UniProtKB-KW"/>
</dbReference>
<dbReference type="EC" id="2.3.2.17" evidence="3"/>
<dbReference type="GO" id="GO:0005737">
    <property type="term" value="C:cytoplasm"/>
    <property type="evidence" value="ECO:0007669"/>
    <property type="project" value="UniProtKB-SubCell"/>
</dbReference>
<dbReference type="SUPFAM" id="SSF46589">
    <property type="entry name" value="tRNA-binding arm"/>
    <property type="match status" value="1"/>
</dbReference>
<evidence type="ECO:0000256" key="11">
    <source>
        <dbReference type="ARBA" id="ARBA00030706"/>
    </source>
</evidence>
<evidence type="ECO:0000256" key="12">
    <source>
        <dbReference type="ARBA" id="ARBA00032233"/>
    </source>
</evidence>
<proteinExistence type="inferred from homology"/>
<evidence type="ECO:0000313" key="16">
    <source>
        <dbReference type="Proteomes" id="UP000823989"/>
    </source>
</evidence>
<keyword evidence="5" id="KW-0963">Cytoplasm</keyword>
<organism evidence="15 16">
    <name type="scientific">Candidatus Salinicoccus stercoripullorum</name>
    <dbReference type="NCBI Taxonomy" id="2838756"/>
    <lineage>
        <taxon>Bacteria</taxon>
        <taxon>Bacillati</taxon>
        <taxon>Bacillota</taxon>
        <taxon>Bacilli</taxon>
        <taxon>Bacillales</taxon>
        <taxon>Staphylococcaceae</taxon>
        <taxon>Salinicoccus</taxon>
    </lineage>
</organism>
<evidence type="ECO:0000256" key="13">
    <source>
        <dbReference type="ARBA" id="ARBA00047483"/>
    </source>
</evidence>
<keyword evidence="14" id="KW-0175">Coiled coil</keyword>
<evidence type="ECO:0000256" key="7">
    <source>
        <dbReference type="ARBA" id="ARBA00022960"/>
    </source>
</evidence>
<keyword evidence="8" id="KW-0573">Peptidoglycan synthesis</keyword>
<keyword evidence="6" id="KW-0808">Transferase</keyword>
<evidence type="ECO:0000256" key="14">
    <source>
        <dbReference type="SAM" id="Coils"/>
    </source>
</evidence>
<dbReference type="GO" id="GO:0016755">
    <property type="term" value="F:aminoacyltransferase activity"/>
    <property type="evidence" value="ECO:0007669"/>
    <property type="project" value="InterPro"/>
</dbReference>
<evidence type="ECO:0000256" key="10">
    <source>
        <dbReference type="ARBA" id="ARBA00023316"/>
    </source>
</evidence>
<evidence type="ECO:0000256" key="2">
    <source>
        <dbReference type="ARBA" id="ARBA00009943"/>
    </source>
</evidence>
<keyword evidence="7" id="KW-0133">Cell shape</keyword>
<dbReference type="InterPro" id="IPR050644">
    <property type="entry name" value="PG_Glycine_Bridge_Synth"/>
</dbReference>
<keyword evidence="10" id="KW-0961">Cell wall biogenesis/degradation</keyword>
<dbReference type="PANTHER" id="PTHR36174">
    <property type="entry name" value="LIPID II:GLYCINE GLYCYLTRANSFERASE"/>
    <property type="match status" value="1"/>
</dbReference>
<comment type="subcellular location">
    <subcellularLocation>
        <location evidence="1">Cytoplasm</location>
    </subcellularLocation>
</comment>
<dbReference type="Pfam" id="PF02388">
    <property type="entry name" value="FemAB"/>
    <property type="match status" value="1"/>
</dbReference>
<reference evidence="15" key="1">
    <citation type="journal article" date="2021" name="PeerJ">
        <title>Extensive microbial diversity within the chicken gut microbiome revealed by metagenomics and culture.</title>
        <authorList>
            <person name="Gilroy R."/>
            <person name="Ravi A."/>
            <person name="Getino M."/>
            <person name="Pursley I."/>
            <person name="Horton D.L."/>
            <person name="Alikhan N.F."/>
            <person name="Baker D."/>
            <person name="Gharbi K."/>
            <person name="Hall N."/>
            <person name="Watson M."/>
            <person name="Adriaenssens E.M."/>
            <person name="Foster-Nyarko E."/>
            <person name="Jarju S."/>
            <person name="Secka A."/>
            <person name="Antonio M."/>
            <person name="Oren A."/>
            <person name="Chaudhuri R.R."/>
            <person name="La Ragione R."/>
            <person name="Hildebrand F."/>
            <person name="Pallen M.J."/>
        </authorList>
    </citation>
    <scope>NUCLEOTIDE SEQUENCE</scope>
    <source>
        <strain evidence="15">ChiHjej13B12-752</strain>
    </source>
</reference>
<reference evidence="15" key="2">
    <citation type="submission" date="2021-04" db="EMBL/GenBank/DDBJ databases">
        <authorList>
            <person name="Gilroy R."/>
        </authorList>
    </citation>
    <scope>NUCLEOTIDE SEQUENCE</scope>
    <source>
        <strain evidence="15">ChiHjej13B12-752</strain>
    </source>
</reference>
<dbReference type="SUPFAM" id="SSF55729">
    <property type="entry name" value="Acyl-CoA N-acyltransferases (Nat)"/>
    <property type="match status" value="2"/>
</dbReference>
<protein>
    <recommendedName>
        <fullName evidence="4">Aminoacyltransferase FemA</fullName>
        <ecNumber evidence="3">2.3.2.17</ecNumber>
    </recommendedName>
    <alternativeName>
        <fullName evidence="12">Factor essential for expression of methicillin resistance A</fullName>
    </alternativeName>
    <alternativeName>
        <fullName evidence="11">N-acetylmuramoyl-L-alanyl-D-glutamyl-L-lysyl-(N6-glycyl)-D-alanyl-D-alanine-diphosphoundecaprenyl-N-acetylglucosamine:glycine glycyltransferase</fullName>
    </alternativeName>
</protein>
<evidence type="ECO:0000256" key="3">
    <source>
        <dbReference type="ARBA" id="ARBA00012466"/>
    </source>
</evidence>
<dbReference type="InterPro" id="IPR003447">
    <property type="entry name" value="FEMABX"/>
</dbReference>
<evidence type="ECO:0000256" key="1">
    <source>
        <dbReference type="ARBA" id="ARBA00004496"/>
    </source>
</evidence>
<evidence type="ECO:0000256" key="4">
    <source>
        <dbReference type="ARBA" id="ARBA00016236"/>
    </source>
</evidence>
<evidence type="ECO:0000256" key="5">
    <source>
        <dbReference type="ARBA" id="ARBA00022490"/>
    </source>
</evidence>
<dbReference type="Gene3D" id="3.40.630.30">
    <property type="match status" value="2"/>
</dbReference>
<dbReference type="PANTHER" id="PTHR36174:SF2">
    <property type="entry name" value="AMINOACYLTRANSFERASE FEMA"/>
    <property type="match status" value="1"/>
</dbReference>
<dbReference type="Gene3D" id="1.20.58.90">
    <property type="match status" value="1"/>
</dbReference>